<proteinExistence type="predicted"/>
<evidence type="ECO:0000313" key="2">
    <source>
        <dbReference type="Proteomes" id="UP000188174"/>
    </source>
</evidence>
<accession>A0ABM6I7P3</accession>
<reference evidence="1 2" key="1">
    <citation type="submission" date="2017-02" db="EMBL/GenBank/DDBJ databases">
        <authorList>
            <person name="Jeong S."/>
        </authorList>
    </citation>
    <scope>NUCLEOTIDE SEQUENCE [LARGE SCALE GENOMIC DNA]</scope>
    <source>
        <strain evidence="1 2">RMAR6-6</strain>
    </source>
</reference>
<dbReference type="Proteomes" id="UP000188174">
    <property type="component" value="Chromosome"/>
</dbReference>
<evidence type="ECO:0000313" key="1">
    <source>
        <dbReference type="EMBL" id="AQQ06481.1"/>
    </source>
</evidence>
<protein>
    <submittedName>
        <fullName evidence="1">Uncharacterized protein</fullName>
    </submittedName>
</protein>
<gene>
    <name evidence="1" type="ORF">B0E33_25255</name>
</gene>
<name>A0ABM6I7P3_9HYPH</name>
<sequence length="289" mass="30905">MLLLTPDSLLDPHGALRPFVCEALDAIGQMRDETGARLAFALVVRSSNDAAEVLSTLRELRLPAGPSQVIETNKPGVDATVLRELQERFSVNDPASECALVDASPGSTDGALPPGLPKLLLEETGADGMSGWPAMLLKIARKTERNAAENLQLVLPVLAAAEGVVDLQQVSFRPERIEAEGHCLISVEDSALGALSGLFLNLPTSFVIEQPDSPHPVAFKEVAEDTIQEAKAYIQSLRANGQLEMAPGETGQAEAGELEGMASPLLGQPTHYVETDETGRRILRRRGFN</sequence>
<dbReference type="RefSeq" id="WP_077292742.1">
    <property type="nucleotide sequence ID" value="NZ_CP019630.1"/>
</dbReference>
<keyword evidence="2" id="KW-1185">Reference proteome</keyword>
<organism evidence="1 2">
    <name type="scientific">Roseibium algicola</name>
    <dbReference type="NCBI Taxonomy" id="2857014"/>
    <lineage>
        <taxon>Bacteria</taxon>
        <taxon>Pseudomonadati</taxon>
        <taxon>Pseudomonadota</taxon>
        <taxon>Alphaproteobacteria</taxon>
        <taxon>Hyphomicrobiales</taxon>
        <taxon>Stappiaceae</taxon>
        <taxon>Roseibium</taxon>
    </lineage>
</organism>
<dbReference type="EMBL" id="CP019630">
    <property type="protein sequence ID" value="AQQ06481.1"/>
    <property type="molecule type" value="Genomic_DNA"/>
</dbReference>